<name>A0ABT6UKJ0_9GAMM</name>
<dbReference type="Pfam" id="PF14238">
    <property type="entry name" value="DUF4340"/>
    <property type="match status" value="1"/>
</dbReference>
<keyword evidence="4" id="KW-1185">Reference proteome</keyword>
<dbReference type="RefSeq" id="WP_284726270.1">
    <property type="nucleotide sequence ID" value="NZ_JASCSA010000002.1"/>
</dbReference>
<feature type="region of interest" description="Disordered" evidence="1">
    <location>
        <begin position="304"/>
        <end position="324"/>
    </location>
</feature>
<proteinExistence type="predicted"/>
<feature type="region of interest" description="Disordered" evidence="1">
    <location>
        <begin position="435"/>
        <end position="461"/>
    </location>
</feature>
<organism evidence="3 4">
    <name type="scientific">Cobetia amphilecti</name>
    <dbReference type="NCBI Taxonomy" id="1055104"/>
    <lineage>
        <taxon>Bacteria</taxon>
        <taxon>Pseudomonadati</taxon>
        <taxon>Pseudomonadota</taxon>
        <taxon>Gammaproteobacteria</taxon>
        <taxon>Oceanospirillales</taxon>
        <taxon>Halomonadaceae</taxon>
        <taxon>Cobetia</taxon>
    </lineage>
</organism>
<gene>
    <name evidence="3" type="ORF">QLT01_02520</name>
</gene>
<reference evidence="3 4" key="1">
    <citation type="submission" date="2023-04" db="EMBL/GenBank/DDBJ databases">
        <authorList>
            <person name="Otstavnykh N."/>
            <person name="Seitkalieva A."/>
            <person name="Bystritskaya E."/>
        </authorList>
    </citation>
    <scope>NUCLEOTIDE SEQUENCE [LARGE SCALE GENOMIC DNA]</scope>
    <source>
        <strain evidence="3 4">NRIC 0815</strain>
    </source>
</reference>
<evidence type="ECO:0000313" key="3">
    <source>
        <dbReference type="EMBL" id="MDI5883227.1"/>
    </source>
</evidence>
<evidence type="ECO:0000256" key="1">
    <source>
        <dbReference type="SAM" id="MobiDB-lite"/>
    </source>
</evidence>
<feature type="domain" description="DUF4340" evidence="2">
    <location>
        <begin position="107"/>
        <end position="175"/>
    </location>
</feature>
<dbReference type="EMBL" id="JASCSA010000002">
    <property type="protein sequence ID" value="MDI5883227.1"/>
    <property type="molecule type" value="Genomic_DNA"/>
</dbReference>
<evidence type="ECO:0000259" key="2">
    <source>
        <dbReference type="Pfam" id="PF14238"/>
    </source>
</evidence>
<comment type="caution">
    <text evidence="3">The sequence shown here is derived from an EMBL/GenBank/DDBJ whole genome shotgun (WGS) entry which is preliminary data.</text>
</comment>
<evidence type="ECO:0000313" key="4">
    <source>
        <dbReference type="Proteomes" id="UP001229025"/>
    </source>
</evidence>
<dbReference type="Proteomes" id="UP001229025">
    <property type="component" value="Unassembled WGS sequence"/>
</dbReference>
<dbReference type="InterPro" id="IPR025641">
    <property type="entry name" value="DUF4340"/>
</dbReference>
<protein>
    <recommendedName>
        <fullName evidence="2">DUF4340 domain-containing protein</fullName>
    </recommendedName>
</protein>
<sequence length="461" mass="47670">MGRFNRTGWALTALVSVAAVTALTAGPSLLESLRSGPATGRADPAQWQSESLMSEALTTVAAGQSGVLQPLPLLSQVAASAQRIGIRRGAEASQDWLSLARGPAGDWQITSLAGWPARQGKVEALVSQLGEAQLRTRKPATDKALEALGFSAQSPLLSVKGNGAQVSLQLGARPAAATQVSGAGSAELAGRYVRWVSSPSDAKVKGSHALAGVSGANGANGAPIWELTRDIGLPDWRGGMAPSEVLDVTELRSDAAVYKPLSRMDISLAASAQDASARQGPLVRGLAPDSDAAHQILAALSPLTQNDLRPRASTPESGAAQPDAWQPAVTLTLNWSRPSLYYRQHEQLNDRTQLVLAIAAGSKPWARLTLSGKGWPPELVARLNAVEIQVNGALRDHLLALGARVPQDEPVELTAIAVQAALAVSRALALPEPGAAETGAEAAEPSTETAAALVPAGMEGE</sequence>
<accession>A0ABT6UKJ0</accession>
<reference evidence="4" key="2">
    <citation type="submission" date="2023-07" db="EMBL/GenBank/DDBJ databases">
        <title>Genome-based characterization of strain KMM 296 and proposal for reclassification of Cobetia litoralis and Cobetia pacifica, and emended description of the species Cobetia amphilecti and Cobetia marina.</title>
        <authorList>
            <person name="Balabanova L."/>
            <person name="Nedashkovskaya O."/>
        </authorList>
    </citation>
    <scope>NUCLEOTIDE SEQUENCE [LARGE SCALE GENOMIC DNA]</scope>
    <source>
        <strain evidence="4">NRIC 0815</strain>
    </source>
</reference>
<feature type="compositionally biased region" description="Low complexity" evidence="1">
    <location>
        <begin position="435"/>
        <end position="453"/>
    </location>
</feature>